<feature type="compositionally biased region" description="Basic and acidic residues" evidence="1">
    <location>
        <begin position="69"/>
        <end position="81"/>
    </location>
</feature>
<proteinExistence type="predicted"/>
<name>K0RW83_THAOC</name>
<feature type="non-terminal residue" evidence="2">
    <location>
        <position position="1"/>
    </location>
</feature>
<evidence type="ECO:0000256" key="1">
    <source>
        <dbReference type="SAM" id="MobiDB-lite"/>
    </source>
</evidence>
<evidence type="ECO:0000313" key="3">
    <source>
        <dbReference type="Proteomes" id="UP000266841"/>
    </source>
</evidence>
<feature type="compositionally biased region" description="Low complexity" evidence="1">
    <location>
        <begin position="1"/>
        <end position="14"/>
    </location>
</feature>
<dbReference type="Proteomes" id="UP000266841">
    <property type="component" value="Unassembled WGS sequence"/>
</dbReference>
<dbReference type="AlphaFoldDB" id="K0RW83"/>
<feature type="region of interest" description="Disordered" evidence="1">
    <location>
        <begin position="1"/>
        <end position="108"/>
    </location>
</feature>
<keyword evidence="3" id="KW-1185">Reference proteome</keyword>
<dbReference type="EMBL" id="AGNL01042370">
    <property type="protein sequence ID" value="EJK51022.1"/>
    <property type="molecule type" value="Genomic_DNA"/>
</dbReference>
<feature type="compositionally biased region" description="Basic and acidic residues" evidence="1">
    <location>
        <begin position="16"/>
        <end position="25"/>
    </location>
</feature>
<organism evidence="2 3">
    <name type="scientific">Thalassiosira oceanica</name>
    <name type="common">Marine diatom</name>
    <dbReference type="NCBI Taxonomy" id="159749"/>
    <lineage>
        <taxon>Eukaryota</taxon>
        <taxon>Sar</taxon>
        <taxon>Stramenopiles</taxon>
        <taxon>Ochrophyta</taxon>
        <taxon>Bacillariophyta</taxon>
        <taxon>Coscinodiscophyceae</taxon>
        <taxon>Thalassiosirophycidae</taxon>
        <taxon>Thalassiosirales</taxon>
        <taxon>Thalassiosiraceae</taxon>
        <taxon>Thalassiosira</taxon>
    </lineage>
</organism>
<reference evidence="2 3" key="1">
    <citation type="journal article" date="2012" name="Genome Biol.">
        <title>Genome and low-iron response of an oceanic diatom adapted to chronic iron limitation.</title>
        <authorList>
            <person name="Lommer M."/>
            <person name="Specht M."/>
            <person name="Roy A.S."/>
            <person name="Kraemer L."/>
            <person name="Andreson R."/>
            <person name="Gutowska M.A."/>
            <person name="Wolf J."/>
            <person name="Bergner S.V."/>
            <person name="Schilhabel M.B."/>
            <person name="Klostermeier U.C."/>
            <person name="Beiko R.G."/>
            <person name="Rosenstiel P."/>
            <person name="Hippler M."/>
            <person name="Laroche J."/>
        </authorList>
    </citation>
    <scope>NUCLEOTIDE SEQUENCE [LARGE SCALE GENOMIC DNA]</scope>
    <source>
        <strain evidence="2 3">CCMP1005</strain>
    </source>
</reference>
<sequence length="108" mass="11806">GRPAGATAAPQAAQDIGRERAEVAGKPRGPPGLHRPVHGADLVRGHRRRGRREAGEELRQAAADELPEEGGRRGERADRRAVPAAAGLRLPVRARKQQQRRQRRRRAG</sequence>
<feature type="compositionally biased region" description="Basic residues" evidence="1">
    <location>
        <begin position="92"/>
        <end position="108"/>
    </location>
</feature>
<evidence type="ECO:0000313" key="2">
    <source>
        <dbReference type="EMBL" id="EJK51022.1"/>
    </source>
</evidence>
<gene>
    <name evidence="2" type="ORF">THAOC_29848</name>
</gene>
<protein>
    <submittedName>
        <fullName evidence="2">Uncharacterized protein</fullName>
    </submittedName>
</protein>
<accession>K0RW83</accession>
<comment type="caution">
    <text evidence="2">The sequence shown here is derived from an EMBL/GenBank/DDBJ whole genome shotgun (WGS) entry which is preliminary data.</text>
</comment>